<reference evidence="1" key="1">
    <citation type="journal article" date="2022" name="Int. J. Mol. Sci.">
        <title>Draft Genome of Tanacetum Coccineum: Genomic Comparison of Closely Related Tanacetum-Family Plants.</title>
        <authorList>
            <person name="Yamashiro T."/>
            <person name="Shiraishi A."/>
            <person name="Nakayama K."/>
            <person name="Satake H."/>
        </authorList>
    </citation>
    <scope>NUCLEOTIDE SEQUENCE</scope>
</reference>
<evidence type="ECO:0000313" key="1">
    <source>
        <dbReference type="EMBL" id="GJT99931.1"/>
    </source>
</evidence>
<keyword evidence="2" id="KW-1185">Reference proteome</keyword>
<evidence type="ECO:0000313" key="2">
    <source>
        <dbReference type="Proteomes" id="UP001151760"/>
    </source>
</evidence>
<accession>A0ABQ5IIA6</accession>
<organism evidence="1 2">
    <name type="scientific">Tanacetum coccineum</name>
    <dbReference type="NCBI Taxonomy" id="301880"/>
    <lineage>
        <taxon>Eukaryota</taxon>
        <taxon>Viridiplantae</taxon>
        <taxon>Streptophyta</taxon>
        <taxon>Embryophyta</taxon>
        <taxon>Tracheophyta</taxon>
        <taxon>Spermatophyta</taxon>
        <taxon>Magnoliopsida</taxon>
        <taxon>eudicotyledons</taxon>
        <taxon>Gunneridae</taxon>
        <taxon>Pentapetalae</taxon>
        <taxon>asterids</taxon>
        <taxon>campanulids</taxon>
        <taxon>Asterales</taxon>
        <taxon>Asteraceae</taxon>
        <taxon>Asteroideae</taxon>
        <taxon>Anthemideae</taxon>
        <taxon>Anthemidinae</taxon>
        <taxon>Tanacetum</taxon>
    </lineage>
</organism>
<name>A0ABQ5IIA6_9ASTR</name>
<proteinExistence type="predicted"/>
<dbReference type="EMBL" id="BQNB010020815">
    <property type="protein sequence ID" value="GJT99931.1"/>
    <property type="molecule type" value="Genomic_DNA"/>
</dbReference>
<protein>
    <submittedName>
        <fullName evidence="1">Uncharacterized protein</fullName>
    </submittedName>
</protein>
<reference evidence="1" key="2">
    <citation type="submission" date="2022-01" db="EMBL/GenBank/DDBJ databases">
        <authorList>
            <person name="Yamashiro T."/>
            <person name="Shiraishi A."/>
            <person name="Satake H."/>
            <person name="Nakayama K."/>
        </authorList>
    </citation>
    <scope>NUCLEOTIDE SEQUENCE</scope>
</reference>
<gene>
    <name evidence="1" type="ORF">Tco_1110270</name>
</gene>
<comment type="caution">
    <text evidence="1">The sequence shown here is derived from an EMBL/GenBank/DDBJ whole genome shotgun (WGS) entry which is preliminary data.</text>
</comment>
<sequence>MLWEWRGIANMDFIQLGGSSRVGEMILARERSGFAGEKVWDDHQVVPGFLTQEVSFQLRQLKMLKRPSKKWQNTLKNGLMEHLDEEVLRLLKD</sequence>
<dbReference type="Proteomes" id="UP001151760">
    <property type="component" value="Unassembled WGS sequence"/>
</dbReference>